<dbReference type="Proteomes" id="UP000180057">
    <property type="component" value="Unassembled WGS sequence"/>
</dbReference>
<sequence>MRKLSEYPDVLTVKDLENFLGIGRGQAYELAHTNKFHKVRIGNRILISKKSFQQWFEGTNENID</sequence>
<dbReference type="OrthoDB" id="122388at2"/>
<dbReference type="Gene3D" id="3.90.105.50">
    <property type="match status" value="1"/>
</dbReference>
<reference evidence="2 3" key="1">
    <citation type="submission" date="2016-10" db="EMBL/GenBank/DDBJ databases">
        <title>Draft genome sequences of four alkaliphilic bacteria belonging to the Anaerobacillus genus.</title>
        <authorList>
            <person name="Bassil N.M."/>
            <person name="Lloyd J.R."/>
        </authorList>
    </citation>
    <scope>NUCLEOTIDE SEQUENCE [LARGE SCALE GENOMIC DNA]</scope>
    <source>
        <strain evidence="2 3">DSM 22531</strain>
    </source>
</reference>
<evidence type="ECO:0000313" key="2">
    <source>
        <dbReference type="EMBL" id="OIJ19008.1"/>
    </source>
</evidence>
<dbReference type="GO" id="GO:0003677">
    <property type="term" value="F:DNA binding"/>
    <property type="evidence" value="ECO:0007669"/>
    <property type="project" value="UniProtKB-KW"/>
</dbReference>
<proteinExistence type="predicted"/>
<dbReference type="EMBL" id="MLQS01000023">
    <property type="protein sequence ID" value="OIJ19008.1"/>
    <property type="molecule type" value="Genomic_DNA"/>
</dbReference>
<dbReference type="Pfam" id="PF12728">
    <property type="entry name" value="HTH_17"/>
    <property type="match status" value="1"/>
</dbReference>
<feature type="domain" description="Helix-turn-helix" evidence="1">
    <location>
        <begin position="10"/>
        <end position="58"/>
    </location>
</feature>
<dbReference type="AlphaFoldDB" id="A0A1S2M2V1"/>
<organism evidence="2 3">
    <name type="scientific">Anaerobacillus alkalidiazotrophicus</name>
    <dbReference type="NCBI Taxonomy" id="472963"/>
    <lineage>
        <taxon>Bacteria</taxon>
        <taxon>Bacillati</taxon>
        <taxon>Bacillota</taxon>
        <taxon>Bacilli</taxon>
        <taxon>Bacillales</taxon>
        <taxon>Bacillaceae</taxon>
        <taxon>Anaerobacillus</taxon>
    </lineage>
</organism>
<evidence type="ECO:0000259" key="1">
    <source>
        <dbReference type="Pfam" id="PF12728"/>
    </source>
</evidence>
<dbReference type="InterPro" id="IPR038148">
    <property type="entry name" value="Tn1545/Tn916_Xis"/>
</dbReference>
<dbReference type="STRING" id="472963.BKP45_14905"/>
<keyword evidence="3" id="KW-1185">Reference proteome</keyword>
<evidence type="ECO:0000313" key="3">
    <source>
        <dbReference type="Proteomes" id="UP000180057"/>
    </source>
</evidence>
<name>A0A1S2M2V1_9BACI</name>
<gene>
    <name evidence="2" type="ORF">BKP45_14905</name>
</gene>
<keyword evidence="2" id="KW-0238">DNA-binding</keyword>
<dbReference type="RefSeq" id="WP_071390483.1">
    <property type="nucleotide sequence ID" value="NZ_MLQS01000023.1"/>
</dbReference>
<dbReference type="InterPro" id="IPR041657">
    <property type="entry name" value="HTH_17"/>
</dbReference>
<comment type="caution">
    <text evidence="2">The sequence shown here is derived from an EMBL/GenBank/DDBJ whole genome shotgun (WGS) entry which is preliminary data.</text>
</comment>
<accession>A0A1S2M2V1</accession>
<protein>
    <submittedName>
        <fullName evidence="2">DNA-binding protein</fullName>
    </submittedName>
</protein>